<proteinExistence type="predicted"/>
<evidence type="ECO:0000313" key="1">
    <source>
        <dbReference type="EMBL" id="KXB36061.1"/>
    </source>
</evidence>
<organism evidence="1 2">
    <name type="scientific">Aerococcus christensenii</name>
    <dbReference type="NCBI Taxonomy" id="87541"/>
    <lineage>
        <taxon>Bacteria</taxon>
        <taxon>Bacillati</taxon>
        <taxon>Bacillota</taxon>
        <taxon>Bacilli</taxon>
        <taxon>Lactobacillales</taxon>
        <taxon>Aerococcaceae</taxon>
        <taxon>Aerococcus</taxon>
    </lineage>
</organism>
<sequence>MEAWQGYILLKSQKTIDADNNKYEYWDTAPFRLTKDMFCGC</sequence>
<comment type="caution">
    <text evidence="1">The sequence shown here is derived from an EMBL/GenBank/DDBJ whole genome shotgun (WGS) entry which is preliminary data.</text>
</comment>
<evidence type="ECO:0000313" key="2">
    <source>
        <dbReference type="Proteomes" id="UP000070422"/>
    </source>
</evidence>
<accession>A0A133XYN9</accession>
<protein>
    <submittedName>
        <fullName evidence="1">Uncharacterized protein</fullName>
    </submittedName>
</protein>
<dbReference type="PATRIC" id="fig|87541.4.peg.1068"/>
<reference evidence="1 2" key="1">
    <citation type="submission" date="2016-01" db="EMBL/GenBank/DDBJ databases">
        <authorList>
            <person name="Oliw E.H."/>
        </authorList>
    </citation>
    <scope>NUCLEOTIDE SEQUENCE [LARGE SCALE GENOMIC DNA]</scope>
    <source>
        <strain evidence="1 2">KA00635</strain>
    </source>
</reference>
<dbReference type="Proteomes" id="UP000070422">
    <property type="component" value="Unassembled WGS sequence"/>
</dbReference>
<name>A0A133XYN9_9LACT</name>
<dbReference type="AlphaFoldDB" id="A0A133XYN9"/>
<dbReference type="EMBL" id="LSCQ01000050">
    <property type="protein sequence ID" value="KXB36061.1"/>
    <property type="molecule type" value="Genomic_DNA"/>
</dbReference>
<dbReference type="STRING" id="87541.AWM71_00225"/>
<gene>
    <name evidence="1" type="ORF">HMPREF3187_01079</name>
</gene>